<evidence type="ECO:0000256" key="1">
    <source>
        <dbReference type="SAM" id="Phobius"/>
    </source>
</evidence>
<dbReference type="HOGENOM" id="CLU_2578371_0_0_1"/>
<keyword evidence="1" id="KW-1133">Transmembrane helix</keyword>
<evidence type="ECO:0000313" key="3">
    <source>
        <dbReference type="Proteomes" id="UP000006729"/>
    </source>
</evidence>
<feature type="transmembrane region" description="Helical" evidence="1">
    <location>
        <begin position="56"/>
        <end position="72"/>
    </location>
</feature>
<evidence type="ECO:0000313" key="2">
    <source>
        <dbReference type="EMBL" id="PNT21310.1"/>
    </source>
</evidence>
<name>B9HR03_POPTR</name>
<gene>
    <name evidence="2" type="ORF">POPTR_009G140700</name>
</gene>
<proteinExistence type="predicted"/>
<sequence length="81" mass="9040">MVVTGGSSKQQKLFAGFLAPFIIVNCLGSFQINAIPVFDKPRIYVRTNMESKRCPWWIRTGFLLSFGGVAFLRRCGCSFSA</sequence>
<keyword evidence="1" id="KW-0472">Membrane</keyword>
<dbReference type="Proteomes" id="UP000006729">
    <property type="component" value="Chromosome 9"/>
</dbReference>
<dbReference type="EMBL" id="CM009298">
    <property type="protein sequence ID" value="PNT21310.1"/>
    <property type="molecule type" value="Genomic_DNA"/>
</dbReference>
<dbReference type="AlphaFoldDB" id="B9HR03"/>
<protein>
    <submittedName>
        <fullName evidence="2">Uncharacterized protein</fullName>
    </submittedName>
</protein>
<feature type="transmembrane region" description="Helical" evidence="1">
    <location>
        <begin position="13"/>
        <end position="35"/>
    </location>
</feature>
<organism evidence="2 3">
    <name type="scientific">Populus trichocarpa</name>
    <name type="common">Western balsam poplar</name>
    <name type="synonym">Populus balsamifera subsp. trichocarpa</name>
    <dbReference type="NCBI Taxonomy" id="3694"/>
    <lineage>
        <taxon>Eukaryota</taxon>
        <taxon>Viridiplantae</taxon>
        <taxon>Streptophyta</taxon>
        <taxon>Embryophyta</taxon>
        <taxon>Tracheophyta</taxon>
        <taxon>Spermatophyta</taxon>
        <taxon>Magnoliopsida</taxon>
        <taxon>eudicotyledons</taxon>
        <taxon>Gunneridae</taxon>
        <taxon>Pentapetalae</taxon>
        <taxon>rosids</taxon>
        <taxon>fabids</taxon>
        <taxon>Malpighiales</taxon>
        <taxon>Salicaceae</taxon>
        <taxon>Saliceae</taxon>
        <taxon>Populus</taxon>
    </lineage>
</organism>
<reference evidence="2 3" key="1">
    <citation type="journal article" date="2006" name="Science">
        <title>The genome of black cottonwood, Populus trichocarpa (Torr. &amp; Gray).</title>
        <authorList>
            <person name="Tuskan G.A."/>
            <person name="Difazio S."/>
            <person name="Jansson S."/>
            <person name="Bohlmann J."/>
            <person name="Grigoriev I."/>
            <person name="Hellsten U."/>
            <person name="Putnam N."/>
            <person name="Ralph S."/>
            <person name="Rombauts S."/>
            <person name="Salamov A."/>
            <person name="Schein J."/>
            <person name="Sterck L."/>
            <person name="Aerts A."/>
            <person name="Bhalerao R.R."/>
            <person name="Bhalerao R.P."/>
            <person name="Blaudez D."/>
            <person name="Boerjan W."/>
            <person name="Brun A."/>
            <person name="Brunner A."/>
            <person name="Busov V."/>
            <person name="Campbell M."/>
            <person name="Carlson J."/>
            <person name="Chalot M."/>
            <person name="Chapman J."/>
            <person name="Chen G.L."/>
            <person name="Cooper D."/>
            <person name="Coutinho P.M."/>
            <person name="Couturier J."/>
            <person name="Covert S."/>
            <person name="Cronk Q."/>
            <person name="Cunningham R."/>
            <person name="Davis J."/>
            <person name="Degroeve S."/>
            <person name="Dejardin A."/>
            <person name="Depamphilis C."/>
            <person name="Detter J."/>
            <person name="Dirks B."/>
            <person name="Dubchak I."/>
            <person name="Duplessis S."/>
            <person name="Ehlting J."/>
            <person name="Ellis B."/>
            <person name="Gendler K."/>
            <person name="Goodstein D."/>
            <person name="Gribskov M."/>
            <person name="Grimwood J."/>
            <person name="Groover A."/>
            <person name="Gunter L."/>
            <person name="Hamberger B."/>
            <person name="Heinze B."/>
            <person name="Helariutta Y."/>
            <person name="Henrissat B."/>
            <person name="Holligan D."/>
            <person name="Holt R."/>
            <person name="Huang W."/>
            <person name="Islam-Faridi N."/>
            <person name="Jones S."/>
            <person name="Jones-Rhoades M."/>
            <person name="Jorgensen R."/>
            <person name="Joshi C."/>
            <person name="Kangasjarvi J."/>
            <person name="Karlsson J."/>
            <person name="Kelleher C."/>
            <person name="Kirkpatrick R."/>
            <person name="Kirst M."/>
            <person name="Kohler A."/>
            <person name="Kalluri U."/>
            <person name="Larimer F."/>
            <person name="Leebens-Mack J."/>
            <person name="Leple J.C."/>
            <person name="Locascio P."/>
            <person name="Lou Y."/>
            <person name="Lucas S."/>
            <person name="Martin F."/>
            <person name="Montanini B."/>
            <person name="Napoli C."/>
            <person name="Nelson D.R."/>
            <person name="Nelson C."/>
            <person name="Nieminen K."/>
            <person name="Nilsson O."/>
            <person name="Pereda V."/>
            <person name="Peter G."/>
            <person name="Philippe R."/>
            <person name="Pilate G."/>
            <person name="Poliakov A."/>
            <person name="Razumovskaya J."/>
            <person name="Richardson P."/>
            <person name="Rinaldi C."/>
            <person name="Ritland K."/>
            <person name="Rouze P."/>
            <person name="Ryaboy D."/>
            <person name="Schmutz J."/>
            <person name="Schrader J."/>
            <person name="Segerman B."/>
            <person name="Shin H."/>
            <person name="Siddiqui A."/>
            <person name="Sterky F."/>
            <person name="Terry A."/>
            <person name="Tsai C.J."/>
            <person name="Uberbacher E."/>
            <person name="Unneberg P."/>
            <person name="Vahala J."/>
            <person name="Wall K."/>
            <person name="Wessler S."/>
            <person name="Yang G."/>
            <person name="Yin T."/>
            <person name="Douglas C."/>
            <person name="Marra M."/>
            <person name="Sandberg G."/>
            <person name="Van de Peer Y."/>
            <person name="Rokhsar D."/>
        </authorList>
    </citation>
    <scope>NUCLEOTIDE SEQUENCE [LARGE SCALE GENOMIC DNA]</scope>
    <source>
        <strain evidence="3">cv. Nisqually</strain>
    </source>
</reference>
<keyword evidence="1" id="KW-0812">Transmembrane</keyword>
<accession>B9HR03</accession>
<keyword evidence="3" id="KW-1185">Reference proteome</keyword>
<dbReference type="InParanoid" id="B9HR03"/>